<dbReference type="GO" id="GO:0005829">
    <property type="term" value="C:cytosol"/>
    <property type="evidence" value="ECO:0007669"/>
    <property type="project" value="TreeGrafter"/>
</dbReference>
<dbReference type="SUPFAM" id="SSF56112">
    <property type="entry name" value="Protein kinase-like (PK-like)"/>
    <property type="match status" value="1"/>
</dbReference>
<dbReference type="PROSITE" id="PS00107">
    <property type="entry name" value="PROTEIN_KINASE_ATP"/>
    <property type="match status" value="1"/>
</dbReference>
<dbReference type="STRING" id="2903.R1CRI9"/>
<evidence type="ECO:0000256" key="7">
    <source>
        <dbReference type="PROSITE-ProRule" id="PRU10141"/>
    </source>
</evidence>
<feature type="binding site" evidence="7">
    <location>
        <position position="42"/>
    </location>
    <ligand>
        <name>ATP</name>
        <dbReference type="ChEBI" id="CHEBI:30616"/>
    </ligand>
</feature>
<dbReference type="GO" id="GO:0000407">
    <property type="term" value="C:phagophore assembly site"/>
    <property type="evidence" value="ECO:0007669"/>
    <property type="project" value="TreeGrafter"/>
</dbReference>
<dbReference type="EnsemblProtists" id="EOD25598">
    <property type="protein sequence ID" value="EOD25598"/>
    <property type="gene ID" value="EMIHUDRAFT_457510"/>
</dbReference>
<keyword evidence="3" id="KW-0808">Transferase</keyword>
<feature type="domain" description="Protein kinase" evidence="9">
    <location>
        <begin position="13"/>
        <end position="266"/>
    </location>
</feature>
<dbReference type="Pfam" id="PF00069">
    <property type="entry name" value="Pkinase"/>
    <property type="match status" value="1"/>
</dbReference>
<reference evidence="11" key="1">
    <citation type="journal article" date="2013" name="Nature">
        <title>Pan genome of the phytoplankton Emiliania underpins its global distribution.</title>
        <authorList>
            <person name="Read B.A."/>
            <person name="Kegel J."/>
            <person name="Klute M.J."/>
            <person name="Kuo A."/>
            <person name="Lefebvre S.C."/>
            <person name="Maumus F."/>
            <person name="Mayer C."/>
            <person name="Miller J."/>
            <person name="Monier A."/>
            <person name="Salamov A."/>
            <person name="Young J."/>
            <person name="Aguilar M."/>
            <person name="Claverie J.M."/>
            <person name="Frickenhaus S."/>
            <person name="Gonzalez K."/>
            <person name="Herman E.K."/>
            <person name="Lin Y.C."/>
            <person name="Napier J."/>
            <person name="Ogata H."/>
            <person name="Sarno A.F."/>
            <person name="Shmutz J."/>
            <person name="Schroeder D."/>
            <person name="de Vargas C."/>
            <person name="Verret F."/>
            <person name="von Dassow P."/>
            <person name="Valentin K."/>
            <person name="Van de Peer Y."/>
            <person name="Wheeler G."/>
            <person name="Dacks J.B."/>
            <person name="Delwiche C.F."/>
            <person name="Dyhrman S.T."/>
            <person name="Glockner G."/>
            <person name="John U."/>
            <person name="Richards T."/>
            <person name="Worden A.Z."/>
            <person name="Zhang X."/>
            <person name="Grigoriev I.V."/>
            <person name="Allen A.E."/>
            <person name="Bidle K."/>
            <person name="Borodovsky M."/>
            <person name="Bowler C."/>
            <person name="Brownlee C."/>
            <person name="Cock J.M."/>
            <person name="Elias M."/>
            <person name="Gladyshev V.N."/>
            <person name="Groth M."/>
            <person name="Guda C."/>
            <person name="Hadaegh A."/>
            <person name="Iglesias-Rodriguez M.D."/>
            <person name="Jenkins J."/>
            <person name="Jones B.M."/>
            <person name="Lawson T."/>
            <person name="Leese F."/>
            <person name="Lindquist E."/>
            <person name="Lobanov A."/>
            <person name="Lomsadze A."/>
            <person name="Malik S.B."/>
            <person name="Marsh M.E."/>
            <person name="Mackinder L."/>
            <person name="Mock T."/>
            <person name="Mueller-Roeber B."/>
            <person name="Pagarete A."/>
            <person name="Parker M."/>
            <person name="Probert I."/>
            <person name="Quesneville H."/>
            <person name="Raines C."/>
            <person name="Rensing S.A."/>
            <person name="Riano-Pachon D.M."/>
            <person name="Richier S."/>
            <person name="Rokitta S."/>
            <person name="Shiraiwa Y."/>
            <person name="Soanes D.M."/>
            <person name="van der Giezen M."/>
            <person name="Wahlund T.M."/>
            <person name="Williams B."/>
            <person name="Wilson W."/>
            <person name="Wolfe G."/>
            <person name="Wurch L.L."/>
        </authorList>
    </citation>
    <scope>NUCLEOTIDE SEQUENCE</scope>
</reference>
<evidence type="ECO:0000259" key="9">
    <source>
        <dbReference type="PROSITE" id="PS50011"/>
    </source>
</evidence>
<comment type="similarity">
    <text evidence="8">Belongs to the protein kinase superfamily.</text>
</comment>
<dbReference type="AlphaFoldDB" id="A0A0D3JQ13"/>
<dbReference type="Pfam" id="PF21127">
    <property type="entry name" value="ATG1-like_MIT2"/>
    <property type="match status" value="1"/>
</dbReference>
<dbReference type="Proteomes" id="UP000013827">
    <property type="component" value="Unassembled WGS sequence"/>
</dbReference>
<dbReference type="KEGG" id="ehx:EMIHUDRAFT_457510"/>
<dbReference type="GO" id="GO:0000045">
    <property type="term" value="P:autophagosome assembly"/>
    <property type="evidence" value="ECO:0007669"/>
    <property type="project" value="TreeGrafter"/>
</dbReference>
<evidence type="ECO:0000313" key="10">
    <source>
        <dbReference type="EnsemblProtists" id="EOD25598"/>
    </source>
</evidence>
<keyword evidence="5" id="KW-0418">Kinase</keyword>
<evidence type="ECO:0000313" key="11">
    <source>
        <dbReference type="Proteomes" id="UP000013827"/>
    </source>
</evidence>
<dbReference type="HOGENOM" id="CLU_000288_63_58_1"/>
<dbReference type="PANTHER" id="PTHR24348:SF22">
    <property type="entry name" value="NON-SPECIFIC SERINE_THREONINE PROTEIN KINASE"/>
    <property type="match status" value="1"/>
</dbReference>
<dbReference type="GO" id="GO:0010506">
    <property type="term" value="P:regulation of autophagy"/>
    <property type="evidence" value="ECO:0007669"/>
    <property type="project" value="InterPro"/>
</dbReference>
<organism evidence="10 11">
    <name type="scientific">Emiliania huxleyi (strain CCMP1516)</name>
    <dbReference type="NCBI Taxonomy" id="280463"/>
    <lineage>
        <taxon>Eukaryota</taxon>
        <taxon>Haptista</taxon>
        <taxon>Haptophyta</taxon>
        <taxon>Prymnesiophyceae</taxon>
        <taxon>Isochrysidales</taxon>
        <taxon>Noelaerhabdaceae</taxon>
        <taxon>Emiliania</taxon>
    </lineage>
</organism>
<dbReference type="GO" id="GO:0004674">
    <property type="term" value="F:protein serine/threonine kinase activity"/>
    <property type="evidence" value="ECO:0007669"/>
    <property type="project" value="UniProtKB-KW"/>
</dbReference>
<dbReference type="SMART" id="SM00220">
    <property type="entry name" value="S_TKc"/>
    <property type="match status" value="1"/>
</dbReference>
<dbReference type="InterPro" id="IPR008271">
    <property type="entry name" value="Ser/Thr_kinase_AS"/>
</dbReference>
<evidence type="ECO:0000256" key="1">
    <source>
        <dbReference type="ARBA" id="ARBA00012513"/>
    </source>
</evidence>
<evidence type="ECO:0000256" key="4">
    <source>
        <dbReference type="ARBA" id="ARBA00022741"/>
    </source>
</evidence>
<dbReference type="PANTHER" id="PTHR24348">
    <property type="entry name" value="SERINE/THREONINE-PROTEIN KINASE UNC-51-RELATED"/>
    <property type="match status" value="1"/>
</dbReference>
<dbReference type="FunFam" id="3.30.200.20:FF:000003">
    <property type="entry name" value="Non-specific serine/threonine protein kinase"/>
    <property type="match status" value="1"/>
</dbReference>
<dbReference type="GO" id="GO:0005776">
    <property type="term" value="C:autophagosome"/>
    <property type="evidence" value="ECO:0007669"/>
    <property type="project" value="TreeGrafter"/>
</dbReference>
<proteinExistence type="inferred from homology"/>
<dbReference type="InterPro" id="IPR048941">
    <property type="entry name" value="ATG1-like_MIT2"/>
</dbReference>
<dbReference type="Gene3D" id="1.10.510.10">
    <property type="entry name" value="Transferase(Phosphotransferase) domain 1"/>
    <property type="match status" value="1"/>
</dbReference>
<keyword evidence="4 7" id="KW-0547">Nucleotide-binding</keyword>
<evidence type="ECO:0000256" key="6">
    <source>
        <dbReference type="ARBA" id="ARBA00022840"/>
    </source>
</evidence>
<dbReference type="GO" id="GO:0005524">
    <property type="term" value="F:ATP binding"/>
    <property type="evidence" value="ECO:0007669"/>
    <property type="project" value="UniProtKB-UniRule"/>
</dbReference>
<dbReference type="PaxDb" id="2903-EOD25598"/>
<name>A0A0D3JQ13_EMIH1</name>
<keyword evidence="2 8" id="KW-0723">Serine/threonine-protein kinase</keyword>
<dbReference type="InterPro" id="IPR017441">
    <property type="entry name" value="Protein_kinase_ATP_BS"/>
</dbReference>
<dbReference type="InterPro" id="IPR022708">
    <property type="entry name" value="Atg1-like_tMIT"/>
</dbReference>
<dbReference type="PROSITE" id="PS50011">
    <property type="entry name" value="PROTEIN_KINASE_DOM"/>
    <property type="match status" value="1"/>
</dbReference>
<dbReference type="RefSeq" id="XP_005778027.1">
    <property type="nucleotide sequence ID" value="XM_005777970.1"/>
</dbReference>
<keyword evidence="11" id="KW-1185">Reference proteome</keyword>
<dbReference type="EC" id="2.7.11.1" evidence="1"/>
<dbReference type="GeneID" id="17271144"/>
<dbReference type="OMA" id="CHAMAIC"/>
<keyword evidence="6 7" id="KW-0067">ATP-binding</keyword>
<evidence type="ECO:0000256" key="5">
    <source>
        <dbReference type="ARBA" id="ARBA00022777"/>
    </source>
</evidence>
<dbReference type="Pfam" id="PF12063">
    <property type="entry name" value="ATG1-like_MIT1"/>
    <property type="match status" value="1"/>
</dbReference>
<evidence type="ECO:0000256" key="3">
    <source>
        <dbReference type="ARBA" id="ARBA00022679"/>
    </source>
</evidence>
<dbReference type="eggNOG" id="KOG0595">
    <property type="taxonomic scope" value="Eukaryota"/>
</dbReference>
<dbReference type="PROSITE" id="PS00108">
    <property type="entry name" value="PROTEIN_KINASE_ST"/>
    <property type="match status" value="1"/>
</dbReference>
<dbReference type="CDD" id="cd14009">
    <property type="entry name" value="STKc_ATG1_ULK_like"/>
    <property type="match status" value="1"/>
</dbReference>
<dbReference type="InterPro" id="IPR011009">
    <property type="entry name" value="Kinase-like_dom_sf"/>
</dbReference>
<reference evidence="10" key="2">
    <citation type="submission" date="2024-10" db="UniProtKB">
        <authorList>
            <consortium name="EnsemblProtists"/>
        </authorList>
    </citation>
    <scope>IDENTIFICATION</scope>
</reference>
<protein>
    <recommendedName>
        <fullName evidence="1">non-specific serine/threonine protein kinase</fullName>
        <ecNumber evidence="1">2.7.11.1</ecNumber>
    </recommendedName>
</protein>
<dbReference type="InterPro" id="IPR000719">
    <property type="entry name" value="Prot_kinase_dom"/>
</dbReference>
<sequence>MSEPRCFKRVGPYDLFTTLGQGSFAIVYRGQHRISKRTVAVKAIVRARLNQKLQANLEAEISILQTLQHPHIVRLHDVQTTERHVYLVMELCPGGDLLRVIRSQGAQTEAQTRGYMLQLVRGLAYLREHNLVHRDLKPQNLLLSSHLPDATLKIADFGFARYMQQADLAETLCGSPLYMAPEILRFHKYDAKADLWSVGTIAFELLTTRPPYTGANHVQLLQHIEASEVELPGGISQECASLLRSLLRRDPTQRLSFGSLFTHPFLYPPELSGGRPAFPSKALALHVKALDLTQQAMQLAPSQAPTAAGGSEALAPRDEAHEDVMRERFSTLLERAEWIRQQLRLTASEASRGGATTACVEELLYRHALGMGREAAVDEMVGKWAASRALYQRAKLLLEQLAEEPLVGAADRAVLSKYAAGFAWRLREIEEQLAEERGGD</sequence>
<dbReference type="FunFam" id="1.10.510.10:FF:000571">
    <property type="entry name" value="Maternal embryonic leucine zipper kinase"/>
    <property type="match status" value="1"/>
</dbReference>
<accession>A0A0D3JQ13</accession>
<dbReference type="InterPro" id="IPR045269">
    <property type="entry name" value="Atg1-like"/>
</dbReference>
<dbReference type="GO" id="GO:0016020">
    <property type="term" value="C:membrane"/>
    <property type="evidence" value="ECO:0007669"/>
    <property type="project" value="TreeGrafter"/>
</dbReference>
<evidence type="ECO:0000256" key="2">
    <source>
        <dbReference type="ARBA" id="ARBA00022527"/>
    </source>
</evidence>
<evidence type="ECO:0000256" key="8">
    <source>
        <dbReference type="RuleBase" id="RU000304"/>
    </source>
</evidence>